<keyword evidence="2" id="KW-1185">Reference proteome</keyword>
<sequence>MSLVMSVVMNHVAVISGDLRAVNANNTCQKMGGVKKIYKHNKKVVYGLTGDLSEMVILEEHINQSANAHANAQGIAKLIRKFLQSRLLFKPALQLRAHIVGVGENGKISMIELMHDDKFAPHVTIPGEQQANWSVMYSNEPAEPILAEQFQNLSEYTVQSLTDMLQSVNVSVAKVDDFVSTECETLTVLKT</sequence>
<dbReference type="InterPro" id="IPR029055">
    <property type="entry name" value="Ntn_hydrolases_N"/>
</dbReference>
<name>A0A2A2IDP0_9BACI</name>
<protein>
    <submittedName>
        <fullName evidence="1">Uncharacterized protein</fullName>
    </submittedName>
</protein>
<organism evidence="1 2">
    <name type="scientific">Virgibacillus profundi</name>
    <dbReference type="NCBI Taxonomy" id="2024555"/>
    <lineage>
        <taxon>Bacteria</taxon>
        <taxon>Bacillati</taxon>
        <taxon>Bacillota</taxon>
        <taxon>Bacilli</taxon>
        <taxon>Bacillales</taxon>
        <taxon>Bacillaceae</taxon>
        <taxon>Virgibacillus</taxon>
    </lineage>
</organism>
<accession>A0A2A2IDP0</accession>
<dbReference type="SUPFAM" id="SSF56235">
    <property type="entry name" value="N-terminal nucleophile aminohydrolases (Ntn hydrolases)"/>
    <property type="match status" value="1"/>
</dbReference>
<evidence type="ECO:0000313" key="2">
    <source>
        <dbReference type="Proteomes" id="UP000218887"/>
    </source>
</evidence>
<dbReference type="RefSeq" id="WP_095655921.1">
    <property type="nucleotide sequence ID" value="NZ_NPOA01000008.1"/>
</dbReference>
<proteinExistence type="predicted"/>
<reference evidence="1 2" key="1">
    <citation type="submission" date="2017-08" db="EMBL/GenBank/DDBJ databases">
        <title>Virgibacillus indicus sp. nov. and Virgibacillus profoundi sp. nov, two moderately halophilic bacteria isolated from marine sediment by using the Microfluidic Streak Plate.</title>
        <authorList>
            <person name="Xu B."/>
            <person name="Hu B."/>
            <person name="Wang J."/>
            <person name="Zhu Y."/>
            <person name="Huang L."/>
            <person name="Du W."/>
            <person name="Huang Y."/>
        </authorList>
    </citation>
    <scope>NUCLEOTIDE SEQUENCE [LARGE SCALE GENOMIC DNA]</scope>
    <source>
        <strain evidence="1 2">IO3-P3-H5</strain>
    </source>
</reference>
<dbReference type="Gene3D" id="3.60.20.10">
    <property type="entry name" value="Glutamine Phosphoribosylpyrophosphate, subunit 1, domain 1"/>
    <property type="match status" value="1"/>
</dbReference>
<dbReference type="Proteomes" id="UP000218887">
    <property type="component" value="Unassembled WGS sequence"/>
</dbReference>
<evidence type="ECO:0000313" key="1">
    <source>
        <dbReference type="EMBL" id="PAV29250.1"/>
    </source>
</evidence>
<comment type="caution">
    <text evidence="1">The sequence shown here is derived from an EMBL/GenBank/DDBJ whole genome shotgun (WGS) entry which is preliminary data.</text>
</comment>
<dbReference type="EMBL" id="NPOA01000008">
    <property type="protein sequence ID" value="PAV29250.1"/>
    <property type="molecule type" value="Genomic_DNA"/>
</dbReference>
<dbReference type="AlphaFoldDB" id="A0A2A2IDP0"/>
<gene>
    <name evidence="1" type="ORF">CIL05_12705</name>
</gene>